<dbReference type="PROSITE" id="PS50175">
    <property type="entry name" value="ASP_PROT_RETROV"/>
    <property type="match status" value="1"/>
</dbReference>
<sequence>MQVYLGEEGHEIMALVDTGSELNIIPEDSAIKAGLTTRCLNMNLRGIGGHCTSIVGLAEFTPITLVTGEERNIHLFVARGAVHTVLGRPFLADNNIRLDFSQPKGEIFSYIEPDVRRLCLPICSPQKVGWRENPPAGMETCAVSKLEDWKELPVEKEPSSYNQAISEEHPQIFKEEGMMKSEGKREIKVELASEDIKPEPKEINITGITTSKRENGNTCNQISQAINSDNFKNHEDIRRKPLTKLLSPIQELKFLSKGIFKNSWKSSIKPVATVINFTAEGRYLNYHPNKLALNSLKETSLKHKITIIKDLKHQDHSLVREESIRSTSKPKQPEELNKKLEYIMENQSKNGNYYEASLKKDNDEIQKLQLFPLNMVNIDPRLIMENKNIIKQNLIKSKIEIRKSEQELAKELTQEPNNESDTYLCKENNLFHIYTPNKDPIFLQHPQHFKAFHPSRELNKEIQPENKAIKQVVTEKKQSEITKNEDLINPRLKGPSNISIQAKEHEHKITHHYGHLPHPENYFGRENKNIKSNLVKRISKKSYKNERRRAKPYDRIAPNQKLSSSLPLHLAHRHLTSIQKENLLEYKKEENNYFSTQIGQNGFFIYINKEKLTCIEVNKAKQVSSFGTGKSQ</sequence>
<dbReference type="GO" id="GO:0004190">
    <property type="term" value="F:aspartic-type endopeptidase activity"/>
    <property type="evidence" value="ECO:0007669"/>
    <property type="project" value="UniProtKB-KW"/>
</dbReference>
<dbReference type="GO" id="GO:0006508">
    <property type="term" value="P:proteolysis"/>
    <property type="evidence" value="ECO:0007669"/>
    <property type="project" value="InterPro"/>
</dbReference>
<keyword evidence="1" id="KW-0064">Aspartyl protease</keyword>
<keyword evidence="2" id="KW-0378">Hydrolase</keyword>
<dbReference type="InterPro" id="IPR021109">
    <property type="entry name" value="Peptidase_aspartic_dom_sf"/>
</dbReference>
<proteinExistence type="predicted"/>
<dbReference type="SUPFAM" id="SSF50630">
    <property type="entry name" value="Acid proteases"/>
    <property type="match status" value="1"/>
</dbReference>
<dbReference type="EMBL" id="AVOT02086485">
    <property type="protein sequence ID" value="MBW0570571.1"/>
    <property type="molecule type" value="Genomic_DNA"/>
</dbReference>
<gene>
    <name evidence="4" type="ORF">O181_110286</name>
</gene>
<keyword evidence="5" id="KW-1185">Reference proteome</keyword>
<keyword evidence="1" id="KW-0645">Protease</keyword>
<dbReference type="PROSITE" id="PS00141">
    <property type="entry name" value="ASP_PROTEASE"/>
    <property type="match status" value="1"/>
</dbReference>
<dbReference type="Gene3D" id="2.40.70.10">
    <property type="entry name" value="Acid Proteases"/>
    <property type="match status" value="1"/>
</dbReference>
<feature type="domain" description="Peptidase A2" evidence="3">
    <location>
        <begin position="12"/>
        <end position="49"/>
    </location>
</feature>
<comment type="caution">
    <text evidence="4">The sequence shown here is derived from an EMBL/GenBank/DDBJ whole genome shotgun (WGS) entry which is preliminary data.</text>
</comment>
<evidence type="ECO:0000313" key="5">
    <source>
        <dbReference type="Proteomes" id="UP000765509"/>
    </source>
</evidence>
<dbReference type="Proteomes" id="UP000765509">
    <property type="component" value="Unassembled WGS sequence"/>
</dbReference>
<dbReference type="InterPro" id="IPR001969">
    <property type="entry name" value="Aspartic_peptidase_AS"/>
</dbReference>
<reference evidence="4" key="1">
    <citation type="submission" date="2021-03" db="EMBL/GenBank/DDBJ databases">
        <title>Draft genome sequence of rust myrtle Austropuccinia psidii MF-1, a brazilian biotype.</title>
        <authorList>
            <person name="Quecine M.C."/>
            <person name="Pachon D.M.R."/>
            <person name="Bonatelli M.L."/>
            <person name="Correr F.H."/>
            <person name="Franceschini L.M."/>
            <person name="Leite T.F."/>
            <person name="Margarido G.R.A."/>
            <person name="Almeida C.A."/>
            <person name="Ferrarezi J.A."/>
            <person name="Labate C.A."/>
        </authorList>
    </citation>
    <scope>NUCLEOTIDE SEQUENCE</scope>
    <source>
        <strain evidence="4">MF-1</strain>
    </source>
</reference>
<evidence type="ECO:0000256" key="1">
    <source>
        <dbReference type="ARBA" id="ARBA00022750"/>
    </source>
</evidence>
<name>A0A9Q3JYB1_9BASI</name>
<dbReference type="AlphaFoldDB" id="A0A9Q3JYB1"/>
<evidence type="ECO:0000313" key="4">
    <source>
        <dbReference type="EMBL" id="MBW0570571.1"/>
    </source>
</evidence>
<dbReference type="CDD" id="cd00303">
    <property type="entry name" value="retropepsin_like"/>
    <property type="match status" value="1"/>
</dbReference>
<protein>
    <recommendedName>
        <fullName evidence="3">Peptidase A2 domain-containing protein</fullName>
    </recommendedName>
</protein>
<evidence type="ECO:0000256" key="2">
    <source>
        <dbReference type="ARBA" id="ARBA00022801"/>
    </source>
</evidence>
<accession>A0A9Q3JYB1</accession>
<dbReference type="OrthoDB" id="5535068at2759"/>
<evidence type="ECO:0000259" key="3">
    <source>
        <dbReference type="PROSITE" id="PS50175"/>
    </source>
</evidence>
<dbReference type="InterPro" id="IPR001995">
    <property type="entry name" value="Peptidase_A2_cat"/>
</dbReference>
<organism evidence="4 5">
    <name type="scientific">Austropuccinia psidii MF-1</name>
    <dbReference type="NCBI Taxonomy" id="1389203"/>
    <lineage>
        <taxon>Eukaryota</taxon>
        <taxon>Fungi</taxon>
        <taxon>Dikarya</taxon>
        <taxon>Basidiomycota</taxon>
        <taxon>Pucciniomycotina</taxon>
        <taxon>Pucciniomycetes</taxon>
        <taxon>Pucciniales</taxon>
        <taxon>Sphaerophragmiaceae</taxon>
        <taxon>Austropuccinia</taxon>
    </lineage>
</organism>